<dbReference type="SUPFAM" id="SSF103473">
    <property type="entry name" value="MFS general substrate transporter"/>
    <property type="match status" value="1"/>
</dbReference>
<keyword evidence="11" id="KW-1185">Reference proteome</keyword>
<dbReference type="InterPro" id="IPR020846">
    <property type="entry name" value="MFS_dom"/>
</dbReference>
<name>A0A9X2IE92_9ACTN</name>
<evidence type="ECO:0000256" key="2">
    <source>
        <dbReference type="ARBA" id="ARBA00022448"/>
    </source>
</evidence>
<keyword evidence="4 8" id="KW-0812">Transmembrane</keyword>
<feature type="transmembrane region" description="Helical" evidence="8">
    <location>
        <begin position="235"/>
        <end position="257"/>
    </location>
</feature>
<dbReference type="PROSITE" id="PS50850">
    <property type="entry name" value="MFS"/>
    <property type="match status" value="1"/>
</dbReference>
<evidence type="ECO:0000256" key="8">
    <source>
        <dbReference type="SAM" id="Phobius"/>
    </source>
</evidence>
<feature type="transmembrane region" description="Helical" evidence="8">
    <location>
        <begin position="164"/>
        <end position="186"/>
    </location>
</feature>
<evidence type="ECO:0000256" key="6">
    <source>
        <dbReference type="ARBA" id="ARBA00023136"/>
    </source>
</evidence>
<protein>
    <submittedName>
        <fullName evidence="10">MFS transporter</fullName>
    </submittedName>
</protein>
<comment type="caution">
    <text evidence="10">The sequence shown here is derived from an EMBL/GenBank/DDBJ whole genome shotgun (WGS) entry which is preliminary data.</text>
</comment>
<feature type="transmembrane region" description="Helical" evidence="8">
    <location>
        <begin position="359"/>
        <end position="381"/>
    </location>
</feature>
<evidence type="ECO:0000256" key="4">
    <source>
        <dbReference type="ARBA" id="ARBA00022692"/>
    </source>
</evidence>
<dbReference type="EMBL" id="JAMOIL010000008">
    <property type="protein sequence ID" value="MCM0620047.1"/>
    <property type="molecule type" value="Genomic_DNA"/>
</dbReference>
<dbReference type="Pfam" id="PF07690">
    <property type="entry name" value="MFS_1"/>
    <property type="match status" value="1"/>
</dbReference>
<dbReference type="InterPro" id="IPR050171">
    <property type="entry name" value="MFS_Transporters"/>
</dbReference>
<evidence type="ECO:0000256" key="3">
    <source>
        <dbReference type="ARBA" id="ARBA00022475"/>
    </source>
</evidence>
<dbReference type="PANTHER" id="PTHR23517">
    <property type="entry name" value="RESISTANCE PROTEIN MDTM, PUTATIVE-RELATED-RELATED"/>
    <property type="match status" value="1"/>
</dbReference>
<keyword evidence="5 8" id="KW-1133">Transmembrane helix</keyword>
<sequence length="413" mass="40948">MTVTSSAPAPGAPLSPLSPPAAGSRRHAGGFWVVAAVFATVMAFNTAPTPLWAVYRAEEGWSSLTITLAFAAYAVGVLVSLLAVGHVSDWVGRRRVLLPAVALEVLAAGLFLLSPSLPVLLGARLVGGLGIGMLTATATAHLAELHRHARPDDSPRRAGVVATAANLGGLGLGPVVAGVLVAVLPAPLTTTYLVFAGLLVLSLVALLLVPETVARDRSVRYRPQRVVVPAHARRRYAGAAAGVFALFMVLGLFTSLAPSVLAALGSTHAVVSGGAAASVFFAAALSQVVLGGWAPARQLRVGLVGAATGAAAVGVAVAVGVVPLLLVGGLVAGAGGGLLLKGALGAAAELAPPEQRGEAVAGVFLAGYLGITVPVVGLGLLTAVGVALTTAAIVFVAGVLLVLALAAALLRRA</sequence>
<keyword evidence="3" id="KW-1003">Cell membrane</keyword>
<evidence type="ECO:0000256" key="5">
    <source>
        <dbReference type="ARBA" id="ARBA00022989"/>
    </source>
</evidence>
<evidence type="ECO:0000256" key="7">
    <source>
        <dbReference type="SAM" id="MobiDB-lite"/>
    </source>
</evidence>
<dbReference type="Proteomes" id="UP001139485">
    <property type="component" value="Unassembled WGS sequence"/>
</dbReference>
<keyword evidence="2" id="KW-0813">Transport</keyword>
<evidence type="ECO:0000313" key="11">
    <source>
        <dbReference type="Proteomes" id="UP001139485"/>
    </source>
</evidence>
<comment type="subcellular location">
    <subcellularLocation>
        <location evidence="1">Cell membrane</location>
        <topology evidence="1">Multi-pass membrane protein</topology>
    </subcellularLocation>
</comment>
<feature type="transmembrane region" description="Helical" evidence="8">
    <location>
        <begin position="387"/>
        <end position="410"/>
    </location>
</feature>
<dbReference type="RefSeq" id="WP_250826738.1">
    <property type="nucleotide sequence ID" value="NZ_JAMOIL010000008.1"/>
</dbReference>
<feature type="transmembrane region" description="Helical" evidence="8">
    <location>
        <begin position="96"/>
        <end position="113"/>
    </location>
</feature>
<dbReference type="InterPro" id="IPR036259">
    <property type="entry name" value="MFS_trans_sf"/>
</dbReference>
<dbReference type="AlphaFoldDB" id="A0A9X2IE92"/>
<feature type="transmembrane region" description="Helical" evidence="8">
    <location>
        <begin position="301"/>
        <end position="319"/>
    </location>
</feature>
<feature type="region of interest" description="Disordered" evidence="7">
    <location>
        <begin position="1"/>
        <end position="21"/>
    </location>
</feature>
<evidence type="ECO:0000313" key="10">
    <source>
        <dbReference type="EMBL" id="MCM0620047.1"/>
    </source>
</evidence>
<feature type="compositionally biased region" description="Pro residues" evidence="7">
    <location>
        <begin position="10"/>
        <end position="19"/>
    </location>
</feature>
<evidence type="ECO:0000259" key="9">
    <source>
        <dbReference type="PROSITE" id="PS50850"/>
    </source>
</evidence>
<feature type="transmembrane region" description="Helical" evidence="8">
    <location>
        <begin position="31"/>
        <end position="55"/>
    </location>
</feature>
<keyword evidence="6 8" id="KW-0472">Membrane</keyword>
<reference evidence="10" key="1">
    <citation type="submission" date="2022-05" db="EMBL/GenBank/DDBJ databases">
        <authorList>
            <person name="Tuo L."/>
        </authorList>
    </citation>
    <scope>NUCLEOTIDE SEQUENCE</scope>
    <source>
        <strain evidence="10">BSK12Z-4</strain>
    </source>
</reference>
<organism evidence="10 11">
    <name type="scientific">Nocardioides bruguierae</name>
    <dbReference type="NCBI Taxonomy" id="2945102"/>
    <lineage>
        <taxon>Bacteria</taxon>
        <taxon>Bacillati</taxon>
        <taxon>Actinomycetota</taxon>
        <taxon>Actinomycetes</taxon>
        <taxon>Propionibacteriales</taxon>
        <taxon>Nocardioidaceae</taxon>
        <taxon>Nocardioides</taxon>
    </lineage>
</organism>
<dbReference type="InterPro" id="IPR011701">
    <property type="entry name" value="MFS"/>
</dbReference>
<accession>A0A9X2IE92</accession>
<feature type="transmembrane region" description="Helical" evidence="8">
    <location>
        <begin position="119"/>
        <end position="143"/>
    </location>
</feature>
<feature type="transmembrane region" description="Helical" evidence="8">
    <location>
        <begin position="192"/>
        <end position="214"/>
    </location>
</feature>
<dbReference type="Gene3D" id="1.20.1250.20">
    <property type="entry name" value="MFS general substrate transporter like domains"/>
    <property type="match status" value="1"/>
</dbReference>
<feature type="transmembrane region" description="Helical" evidence="8">
    <location>
        <begin position="269"/>
        <end position="294"/>
    </location>
</feature>
<feature type="domain" description="Major facilitator superfamily (MFS) profile" evidence="9">
    <location>
        <begin position="29"/>
        <end position="413"/>
    </location>
</feature>
<proteinExistence type="predicted"/>
<feature type="transmembrane region" description="Helical" evidence="8">
    <location>
        <begin position="61"/>
        <end position="84"/>
    </location>
</feature>
<dbReference type="GO" id="GO:0022857">
    <property type="term" value="F:transmembrane transporter activity"/>
    <property type="evidence" value="ECO:0007669"/>
    <property type="project" value="InterPro"/>
</dbReference>
<dbReference type="GO" id="GO:0005886">
    <property type="term" value="C:plasma membrane"/>
    <property type="evidence" value="ECO:0007669"/>
    <property type="project" value="UniProtKB-SubCell"/>
</dbReference>
<evidence type="ECO:0000256" key="1">
    <source>
        <dbReference type="ARBA" id="ARBA00004651"/>
    </source>
</evidence>
<feature type="transmembrane region" description="Helical" evidence="8">
    <location>
        <begin position="325"/>
        <end position="347"/>
    </location>
</feature>
<gene>
    <name evidence="10" type="ORF">M8330_07025</name>
</gene>
<dbReference type="PANTHER" id="PTHR23517:SF13">
    <property type="entry name" value="MAJOR FACILITATOR SUPERFAMILY MFS_1"/>
    <property type="match status" value="1"/>
</dbReference>